<keyword evidence="2" id="KW-0808">Transferase</keyword>
<proteinExistence type="predicted"/>
<sequence>MTSVCDNLTYATLLKKYGLISDQSSIWSYPKITSTRTENYSWKIHISALVINAIQLAQRFFTLNEKHNFDFKIVSSLEYLEKLNNGDYGNSQVGKFITIYPKKGHAVETLELLHYTFHNEVGIPVGSDTSYKLNSNIYYRYGTINRDILHIDNRDKKLRPSTDAEFILDYQLVRTHQLPKRYVILKSLRQIGPTGTFIGLDTEKMEKVIIRYSTKFYALSPNMVDGNDRLINAYCLLQKNELKKYDFLKKHLIFFMLMILCLL</sequence>
<dbReference type="AlphaFoldDB" id="A0AAJ6FUU6"/>
<keyword evidence="2" id="KW-0723">Serine/threonine-protein kinase</keyword>
<dbReference type="InterPro" id="IPR057929">
    <property type="entry name" value="RamC_N"/>
</dbReference>
<name>A0AAJ6FUU6_9LACO</name>
<evidence type="ECO:0000313" key="3">
    <source>
        <dbReference type="Proteomes" id="UP001238155"/>
    </source>
</evidence>
<evidence type="ECO:0000313" key="2">
    <source>
        <dbReference type="EMBL" id="WHQ80005.1"/>
    </source>
</evidence>
<feature type="domain" description="RamC N-terminal" evidence="1">
    <location>
        <begin position="21"/>
        <end position="155"/>
    </location>
</feature>
<dbReference type="Proteomes" id="UP001238155">
    <property type="component" value="Chromosome"/>
</dbReference>
<accession>A0AAJ6FUU6</accession>
<dbReference type="GO" id="GO:0004674">
    <property type="term" value="F:protein serine/threonine kinase activity"/>
    <property type="evidence" value="ECO:0007669"/>
    <property type="project" value="UniProtKB-KW"/>
</dbReference>
<protein>
    <submittedName>
        <fullName evidence="2">Serine/threonine protein kinase</fullName>
    </submittedName>
</protein>
<dbReference type="Pfam" id="PF25816">
    <property type="entry name" value="RamC_N"/>
    <property type="match status" value="1"/>
</dbReference>
<dbReference type="RefSeq" id="WP_283534651.1">
    <property type="nucleotide sequence ID" value="NZ_CP123751.1"/>
</dbReference>
<evidence type="ECO:0000259" key="1">
    <source>
        <dbReference type="Pfam" id="PF25816"/>
    </source>
</evidence>
<keyword evidence="2" id="KW-0418">Kinase</keyword>
<dbReference type="EMBL" id="CP123751">
    <property type="protein sequence ID" value="WHQ80005.1"/>
    <property type="molecule type" value="Genomic_DNA"/>
</dbReference>
<gene>
    <name evidence="2" type="ORF">QFF56_08740</name>
</gene>
<organism evidence="2 3">
    <name type="scientific">Ligilactobacillus animalis</name>
    <dbReference type="NCBI Taxonomy" id="1605"/>
    <lineage>
        <taxon>Bacteria</taxon>
        <taxon>Bacillati</taxon>
        <taxon>Bacillota</taxon>
        <taxon>Bacilli</taxon>
        <taxon>Lactobacillales</taxon>
        <taxon>Lactobacillaceae</taxon>
        <taxon>Ligilactobacillus</taxon>
    </lineage>
</organism>
<reference evidence="2" key="1">
    <citation type="submission" date="2023-04" db="EMBL/GenBank/DDBJ databases">
        <title>Four porcine-derived lactic acid bacteria strains analyses and their evaluation as potential probiotics based on genomics.</title>
        <authorList>
            <person name="Niu D."/>
        </authorList>
    </citation>
    <scope>NUCLEOTIDE SEQUENCE</scope>
    <source>
        <strain evidence="2">ZSB1</strain>
    </source>
</reference>